<comment type="caution">
    <text evidence="1">The sequence shown here is derived from an EMBL/GenBank/DDBJ whole genome shotgun (WGS) entry which is preliminary data.</text>
</comment>
<dbReference type="SUPFAM" id="SSF56784">
    <property type="entry name" value="HAD-like"/>
    <property type="match status" value="1"/>
</dbReference>
<keyword evidence="1" id="KW-0378">Hydrolase</keyword>
<dbReference type="Pfam" id="PF08282">
    <property type="entry name" value="Hydrolase_3"/>
    <property type="match status" value="1"/>
</dbReference>
<evidence type="ECO:0000313" key="1">
    <source>
        <dbReference type="EMBL" id="MBC8432454.1"/>
    </source>
</evidence>
<dbReference type="EMBL" id="JACNIG010000226">
    <property type="protein sequence ID" value="MBC8432454.1"/>
    <property type="molecule type" value="Genomic_DNA"/>
</dbReference>
<gene>
    <name evidence="1" type="ORF">H8D96_11100</name>
</gene>
<reference evidence="1 2" key="1">
    <citation type="submission" date="2020-08" db="EMBL/GenBank/DDBJ databases">
        <title>Bridging the membrane lipid divide: bacteria of the FCB group superphylum have the potential to synthesize archaeal ether lipids.</title>
        <authorList>
            <person name="Villanueva L."/>
            <person name="Von Meijenfeldt F.A.B."/>
            <person name="Westbye A.B."/>
            <person name="Yadav S."/>
            <person name="Hopmans E.C."/>
            <person name="Dutilh B.E."/>
            <person name="Sinninghe Damste J.S."/>
        </authorList>
    </citation>
    <scope>NUCLEOTIDE SEQUENCE [LARGE SCALE GENOMIC DNA]</scope>
    <source>
        <strain evidence="1">NIOZ-UU17</strain>
    </source>
</reference>
<dbReference type="InterPro" id="IPR036412">
    <property type="entry name" value="HAD-like_sf"/>
</dbReference>
<accession>A0A8J6TKS9</accession>
<dbReference type="AlphaFoldDB" id="A0A8J6TKS9"/>
<name>A0A8J6TKS9_9BACT</name>
<sequence>MMTIDIPGYKRFEIQHVVCDYNGTIAVDGKMIDGVCEIINDLSKDLDFHVITADTFGFVERELENVRCKLVKIPVQNQAVAKLEYVLSLGKDKTICIGNGNNDRLMLKEAALGIALLQKEGACIETLFASDVVCKSVIDAFGYFKEPKRLIATLRS</sequence>
<proteinExistence type="predicted"/>
<dbReference type="InterPro" id="IPR023214">
    <property type="entry name" value="HAD_sf"/>
</dbReference>
<protein>
    <submittedName>
        <fullName evidence="1">HAD hydrolase family protein</fullName>
    </submittedName>
</protein>
<dbReference type="Proteomes" id="UP000605201">
    <property type="component" value="Unassembled WGS sequence"/>
</dbReference>
<dbReference type="Gene3D" id="3.40.50.1000">
    <property type="entry name" value="HAD superfamily/HAD-like"/>
    <property type="match status" value="1"/>
</dbReference>
<dbReference type="GO" id="GO:0016787">
    <property type="term" value="F:hydrolase activity"/>
    <property type="evidence" value="ECO:0007669"/>
    <property type="project" value="UniProtKB-KW"/>
</dbReference>
<evidence type="ECO:0000313" key="2">
    <source>
        <dbReference type="Proteomes" id="UP000605201"/>
    </source>
</evidence>
<organism evidence="1 2">
    <name type="scientific">Candidatus Desulfatibia vada</name>
    <dbReference type="NCBI Taxonomy" id="2841696"/>
    <lineage>
        <taxon>Bacteria</taxon>
        <taxon>Pseudomonadati</taxon>
        <taxon>Thermodesulfobacteriota</taxon>
        <taxon>Desulfobacteria</taxon>
        <taxon>Desulfobacterales</taxon>
        <taxon>Desulfobacterales incertae sedis</taxon>
        <taxon>Candidatus Desulfatibia</taxon>
    </lineage>
</organism>